<feature type="compositionally biased region" description="Low complexity" evidence="1">
    <location>
        <begin position="635"/>
        <end position="677"/>
    </location>
</feature>
<feature type="region of interest" description="Disordered" evidence="1">
    <location>
        <begin position="738"/>
        <end position="775"/>
    </location>
</feature>
<feature type="compositionally biased region" description="Acidic residues" evidence="1">
    <location>
        <begin position="1043"/>
        <end position="1054"/>
    </location>
</feature>
<feature type="compositionally biased region" description="Basic and acidic residues" evidence="1">
    <location>
        <begin position="1062"/>
        <end position="1089"/>
    </location>
</feature>
<keyword evidence="3" id="KW-1185">Reference proteome</keyword>
<feature type="compositionally biased region" description="Low complexity" evidence="1">
    <location>
        <begin position="1002"/>
        <end position="1019"/>
    </location>
</feature>
<feature type="compositionally biased region" description="Polar residues" evidence="1">
    <location>
        <begin position="378"/>
        <end position="394"/>
    </location>
</feature>
<gene>
    <name evidence="2" type="ORF">CPB84DRAFT_1746255</name>
</gene>
<feature type="compositionally biased region" description="Polar residues" evidence="1">
    <location>
        <begin position="1158"/>
        <end position="1170"/>
    </location>
</feature>
<name>A0A9P5TNR4_GYMJU</name>
<sequence length="1313" mass="139484">MPSDVFSPRHRLPLDPFAAVASDQQRAGRKEKRRWQVDLSRSVPRSAPQQVILVLGGPHPSDILPLLVSPHLTLSLVLIATHAPAALAIPAPPQPGPAVRVLRLSSPLNIHDAGALRLVNLLERAQRVANLWRHSMISSKGKGPAGGSQRIIQLAQDGPDGEFTVIEPFPFAVADDHSQKTALEIRSHQSKKTSDQILKASHIYPSPTPSIESVSDSSIPTNSMPKKTAPPPRSRFSLLSLSKSPSTSSLRDSASQSPNFRNRKLHRSPTALSQLVKESAQSLETQQFLFASSNTHSGPAQHTRTFDAVINFLPASGLPDKALLKCAILVTTLSAQYLALPTSSAIDEDEEDDGAEFGYAYSNKPASHSLPARIYSTPKKSTGMATSNAETIPNSSTFPPSSSASLSSLQQTPTQKPHRYHYQRRSSLLGASESGATISSSTSTDDSLPVPPPMTSYASSASSIASKDPQRRFSMLSMFNGIPPSSSSSLSSRPELLAHTSTSTNTSRSSWAQAPPSNATSSQTTPNTSPLPSPGLPGLSEVQMGVDCMEERHEEGELVKRKKTIKHRLSMIFGSRPEVQWKPHTQPQGQERTSQRNRTTRRKSVSSSTRPWPSTAVDAHIVHVLPSDWTPAEDGYSSQSQSRRHSYASSFSSTSGVASPSGSGSHQPMHSHSQPSSPQRPLPQPYVYHHRSGSGESDRSGKPKLVLGIEQFLLSFAINVHPHHHQSGPNGYSSAFFSSGSSSGVKAGKRPMTSSGIVGVHERGSGSAVKGGWNDPGRSAMSINMGVGTSMSMTMGGQLASLVEAEGKKEKEKARRYADDADDDGSRNKKRRIGMGPPVPYLIGPGVFGRGLGGAGEGEGREDGEHEEEGPTMTIGELVLLGRLDAQSSGRAWVDDKDVVVLGRPDQGELQPEMGKESAAEVVVHSMSMPMPVAVAAHATHPHPGPVSISEPELVEVGLSTTEVVVDSVGKVKSEAGAKSKANEEDLVVPLNLELELGVSVSTTPSLLPTPPESQNSSVRSRRSQSHSGSSEGSATGGSGGEEAGDEDQGEPELEAGTADHAAVEKHDASIKEKVCDQEESKESKDEARPTYPEPVYSYQVQRTRTLSRTASSSSSQPYAEPPMMITLTSPSPTIGPPSPPSAYQQQQRQHRHLPSGSEYNDSASVSTSALPLAMSTAPPSSWHSRLPNSNSSDVVDAISGVPHKGVKVPRAIYVSSSSGSMSSTARSRSELRLPLPGVDQGQDQAMLPPPPSSNLKSEKVTDGYPAGARKRVKSDVAGGGFGSALKKLGLGILSRGGSRGRGEGVSDSRRAR</sequence>
<dbReference type="OrthoDB" id="3265311at2759"/>
<proteinExistence type="predicted"/>
<feature type="region of interest" description="Disordered" evidence="1">
    <location>
        <begin position="186"/>
        <end position="265"/>
    </location>
</feature>
<feature type="compositionally biased region" description="Polar residues" evidence="1">
    <location>
        <begin position="583"/>
        <end position="592"/>
    </location>
</feature>
<feature type="compositionally biased region" description="Polar residues" evidence="1">
    <location>
        <begin position="1178"/>
        <end position="1194"/>
    </location>
</feature>
<feature type="region of interest" description="Disordered" evidence="1">
    <location>
        <begin position="1293"/>
        <end position="1313"/>
    </location>
</feature>
<feature type="compositionally biased region" description="Basic and acidic residues" evidence="1">
    <location>
        <begin position="805"/>
        <end position="827"/>
    </location>
</feature>
<feature type="compositionally biased region" description="Low complexity" evidence="1">
    <location>
        <begin position="395"/>
        <end position="415"/>
    </location>
</feature>
<feature type="region of interest" description="Disordered" evidence="1">
    <location>
        <begin position="805"/>
        <end position="871"/>
    </location>
</feature>
<feature type="compositionally biased region" description="Low complexity" evidence="1">
    <location>
        <begin position="1103"/>
        <end position="1116"/>
    </location>
</feature>
<feature type="region of interest" description="Disordered" evidence="1">
    <location>
        <begin position="574"/>
        <end position="614"/>
    </location>
</feature>
<feature type="compositionally biased region" description="Low complexity" evidence="1">
    <location>
        <begin position="456"/>
        <end position="466"/>
    </location>
</feature>
<feature type="compositionally biased region" description="Low complexity" evidence="1">
    <location>
        <begin position="430"/>
        <end position="447"/>
    </location>
</feature>
<feature type="compositionally biased region" description="Low complexity" evidence="1">
    <location>
        <begin position="483"/>
        <end position="528"/>
    </location>
</feature>
<feature type="compositionally biased region" description="Basic and acidic residues" evidence="1">
    <location>
        <begin position="1301"/>
        <end position="1313"/>
    </location>
</feature>
<feature type="region of interest" description="Disordered" evidence="1">
    <location>
        <begin position="1002"/>
        <end position="1262"/>
    </location>
</feature>
<dbReference type="Proteomes" id="UP000724874">
    <property type="component" value="Unassembled WGS sequence"/>
</dbReference>
<feature type="compositionally biased region" description="Polar residues" evidence="1">
    <location>
        <begin position="209"/>
        <end position="225"/>
    </location>
</feature>
<protein>
    <submittedName>
        <fullName evidence="2">Uncharacterized protein</fullName>
    </submittedName>
</protein>
<accession>A0A9P5TNR4</accession>
<feature type="compositionally biased region" description="Low complexity" evidence="1">
    <location>
        <begin position="1216"/>
        <end position="1227"/>
    </location>
</feature>
<feature type="compositionally biased region" description="Low complexity" evidence="1">
    <location>
        <begin position="234"/>
        <end position="253"/>
    </location>
</feature>
<reference evidence="2" key="1">
    <citation type="submission" date="2020-11" db="EMBL/GenBank/DDBJ databases">
        <authorList>
            <consortium name="DOE Joint Genome Institute"/>
            <person name="Ahrendt S."/>
            <person name="Riley R."/>
            <person name="Andreopoulos W."/>
            <person name="LaButti K."/>
            <person name="Pangilinan J."/>
            <person name="Ruiz-duenas F.J."/>
            <person name="Barrasa J.M."/>
            <person name="Sanchez-Garcia M."/>
            <person name="Camarero S."/>
            <person name="Miyauchi S."/>
            <person name="Serrano A."/>
            <person name="Linde D."/>
            <person name="Babiker R."/>
            <person name="Drula E."/>
            <person name="Ayuso-Fernandez I."/>
            <person name="Pacheco R."/>
            <person name="Padilla G."/>
            <person name="Ferreira P."/>
            <person name="Barriuso J."/>
            <person name="Kellner H."/>
            <person name="Castanera R."/>
            <person name="Alfaro M."/>
            <person name="Ramirez L."/>
            <person name="Pisabarro A.G."/>
            <person name="Kuo A."/>
            <person name="Tritt A."/>
            <person name="Lipzen A."/>
            <person name="He G."/>
            <person name="Yan M."/>
            <person name="Ng V."/>
            <person name="Cullen D."/>
            <person name="Martin F."/>
            <person name="Rosso M.-N."/>
            <person name="Henrissat B."/>
            <person name="Hibbett D."/>
            <person name="Martinez A.T."/>
            <person name="Grigoriev I.V."/>
        </authorList>
    </citation>
    <scope>NUCLEOTIDE SEQUENCE</scope>
    <source>
        <strain evidence="2">AH 44721</strain>
    </source>
</reference>
<evidence type="ECO:0000313" key="2">
    <source>
        <dbReference type="EMBL" id="KAF8903308.1"/>
    </source>
</evidence>
<dbReference type="EMBL" id="JADNYJ010000031">
    <property type="protein sequence ID" value="KAF8903308.1"/>
    <property type="molecule type" value="Genomic_DNA"/>
</dbReference>
<feature type="compositionally biased region" description="Gly residues" evidence="1">
    <location>
        <begin position="846"/>
        <end position="857"/>
    </location>
</feature>
<feature type="region of interest" description="Disordered" evidence="1">
    <location>
        <begin position="370"/>
        <end position="541"/>
    </location>
</feature>
<comment type="caution">
    <text evidence="2">The sequence shown here is derived from an EMBL/GenBank/DDBJ whole genome shotgun (WGS) entry which is preliminary data.</text>
</comment>
<evidence type="ECO:0000256" key="1">
    <source>
        <dbReference type="SAM" id="MobiDB-lite"/>
    </source>
</evidence>
<feature type="region of interest" description="Disordered" evidence="1">
    <location>
        <begin position="628"/>
        <end position="702"/>
    </location>
</feature>
<organism evidence="2 3">
    <name type="scientific">Gymnopilus junonius</name>
    <name type="common">Spectacular rustgill mushroom</name>
    <name type="synonym">Gymnopilus spectabilis subsp. junonius</name>
    <dbReference type="NCBI Taxonomy" id="109634"/>
    <lineage>
        <taxon>Eukaryota</taxon>
        <taxon>Fungi</taxon>
        <taxon>Dikarya</taxon>
        <taxon>Basidiomycota</taxon>
        <taxon>Agaricomycotina</taxon>
        <taxon>Agaricomycetes</taxon>
        <taxon>Agaricomycetidae</taxon>
        <taxon>Agaricales</taxon>
        <taxon>Agaricineae</taxon>
        <taxon>Hymenogastraceae</taxon>
        <taxon>Gymnopilus</taxon>
    </lineage>
</organism>
<evidence type="ECO:0000313" key="3">
    <source>
        <dbReference type="Proteomes" id="UP000724874"/>
    </source>
</evidence>